<dbReference type="Gene3D" id="3.40.50.620">
    <property type="entry name" value="HUPs"/>
    <property type="match status" value="1"/>
</dbReference>
<reference evidence="8 9" key="1">
    <citation type="submission" date="2021-02" db="EMBL/GenBank/DDBJ databases">
        <authorList>
            <person name="Han P."/>
        </authorList>
    </citation>
    <scope>NUCLEOTIDE SEQUENCE [LARGE SCALE GENOMIC DNA]</scope>
    <source>
        <strain evidence="8">Candidatus Nitrospira sp. ZN2</strain>
    </source>
</reference>
<dbReference type="PANTHER" id="PTHR11455:SF9">
    <property type="entry name" value="CRYPTOCHROME CIRCADIAN CLOCK 5 ISOFORM X1"/>
    <property type="match status" value="1"/>
</dbReference>
<dbReference type="PROSITE" id="PS00394">
    <property type="entry name" value="DNA_PHOTOLYASES_1_1"/>
    <property type="match status" value="1"/>
</dbReference>
<dbReference type="Gene3D" id="1.10.579.10">
    <property type="entry name" value="DNA Cyclobutane Dipyrimidine Photolyase, subunit A, domain 3"/>
    <property type="match status" value="1"/>
</dbReference>
<evidence type="ECO:0000313" key="8">
    <source>
        <dbReference type="EMBL" id="CAE6708760.1"/>
    </source>
</evidence>
<evidence type="ECO:0000256" key="6">
    <source>
        <dbReference type="RuleBase" id="RU004182"/>
    </source>
</evidence>
<comment type="similarity">
    <text evidence="6">Belongs to the DNA photolyase family.</text>
</comment>
<dbReference type="RefSeq" id="WP_213040897.1">
    <property type="nucleotide sequence ID" value="NZ_CAJNBJ010000001.1"/>
</dbReference>
<dbReference type="Pfam" id="PF00875">
    <property type="entry name" value="DNA_photolyase"/>
    <property type="match status" value="1"/>
</dbReference>
<proteinExistence type="inferred from homology"/>
<evidence type="ECO:0000256" key="5">
    <source>
        <dbReference type="ARBA" id="ARBA00022991"/>
    </source>
</evidence>
<dbReference type="EC" id="4.1.99.3" evidence="8"/>
<keyword evidence="8" id="KW-0456">Lyase</keyword>
<evidence type="ECO:0000313" key="9">
    <source>
        <dbReference type="Proteomes" id="UP000675880"/>
    </source>
</evidence>
<accession>A0ABM8QPS8</accession>
<dbReference type="EMBL" id="CAJNBJ010000001">
    <property type="protein sequence ID" value="CAE6708760.1"/>
    <property type="molecule type" value="Genomic_DNA"/>
</dbReference>
<organism evidence="8 9">
    <name type="scientific">Nitrospira defluvii</name>
    <dbReference type="NCBI Taxonomy" id="330214"/>
    <lineage>
        <taxon>Bacteria</taxon>
        <taxon>Pseudomonadati</taxon>
        <taxon>Nitrospirota</taxon>
        <taxon>Nitrospiria</taxon>
        <taxon>Nitrospirales</taxon>
        <taxon>Nitrospiraceae</taxon>
        <taxon>Nitrospira</taxon>
    </lineage>
</organism>
<dbReference type="InterPro" id="IPR036134">
    <property type="entry name" value="Crypto/Photolyase_FAD-like_sf"/>
</dbReference>
<dbReference type="InterPro" id="IPR014729">
    <property type="entry name" value="Rossmann-like_a/b/a_fold"/>
</dbReference>
<dbReference type="Pfam" id="PF03441">
    <property type="entry name" value="FAD_binding_7"/>
    <property type="match status" value="1"/>
</dbReference>
<evidence type="ECO:0000259" key="7">
    <source>
        <dbReference type="PROSITE" id="PS51645"/>
    </source>
</evidence>
<feature type="domain" description="Photolyase/cryptochrome alpha/beta" evidence="7">
    <location>
        <begin position="1"/>
        <end position="130"/>
    </location>
</feature>
<keyword evidence="9" id="KW-1185">Reference proteome</keyword>
<keyword evidence="4 6" id="KW-0274">FAD</keyword>
<gene>
    <name evidence="8" type="primary">phrA</name>
    <name evidence="8" type="ORF">NSPZN2_11110</name>
</gene>
<dbReference type="GO" id="GO:0003904">
    <property type="term" value="F:deoxyribodipyrimidine photo-lyase activity"/>
    <property type="evidence" value="ECO:0007669"/>
    <property type="project" value="UniProtKB-EC"/>
</dbReference>
<dbReference type="Gene3D" id="1.25.40.80">
    <property type="match status" value="1"/>
</dbReference>
<protein>
    <submittedName>
        <fullName evidence="8">Deoxyribodipyrimidine photo-lyase</fullName>
        <ecNumber evidence="8">4.1.99.3</ecNumber>
    </submittedName>
</protein>
<name>A0ABM8QPS8_9BACT</name>
<evidence type="ECO:0000256" key="1">
    <source>
        <dbReference type="ARBA" id="ARBA00001932"/>
    </source>
</evidence>
<comment type="caution">
    <text evidence="8">The sequence shown here is derived from an EMBL/GenBank/DDBJ whole genome shotgun (WGS) entry which is preliminary data.</text>
</comment>
<keyword evidence="5 6" id="KW-0157">Chromophore</keyword>
<dbReference type="PROSITE" id="PS51645">
    <property type="entry name" value="PHR_CRY_ALPHA_BETA"/>
    <property type="match status" value="1"/>
</dbReference>
<evidence type="ECO:0000256" key="4">
    <source>
        <dbReference type="ARBA" id="ARBA00022827"/>
    </source>
</evidence>
<dbReference type="InterPro" id="IPR036155">
    <property type="entry name" value="Crypto/Photolyase_N_sf"/>
</dbReference>
<dbReference type="Proteomes" id="UP000675880">
    <property type="component" value="Unassembled WGS sequence"/>
</dbReference>
<evidence type="ECO:0000256" key="3">
    <source>
        <dbReference type="ARBA" id="ARBA00022630"/>
    </source>
</evidence>
<sequence length="481" mass="54865">MRGLVWFRRDLRIHDNPALSAACRECREIVPLFVFDEPLLRSHVFGSACVGFMLGCLDDLRHSLAERGVSLLWRMGEPVETVLRTAQDLAVDAVYWNRDYEPAAIDRDRQTQQQLARQGRTVKTFKDHVVFEAEEVRGLTGDPFQRYSAYRDRWWTRWRAAAPPVLVAPIIPSAKNSVDSSMPAWPTADTLGYMPVPMWIEPGEQAARARLQWFLKGPIHRYVSGRNLPAQDGTSKMSPHLRFGTITTRTMVHAALQTLSKGGTVSRADVFTWMDELVWREFFQQVLSAFPHVAEGPFKAKPGLPAPRPAGPERDRLFAAWCQGRTGYPIVDAGMRQLNETGWMHNRVRMVAASFLVKDLRLDWQSGERYFMEQLVDGDLAANNGNWQWCASTGTDAMQGYRIFNPTLQSAKFDPEGGYVRQYVPELSQVPTKWIHEPALMPKEEQVRARCRIGIDYPEPIVDHRQARQEYLDLGKQKVAP</sequence>
<dbReference type="SUPFAM" id="SSF48173">
    <property type="entry name" value="Cryptochrome/photolyase FAD-binding domain"/>
    <property type="match status" value="1"/>
</dbReference>
<dbReference type="SUPFAM" id="SSF52425">
    <property type="entry name" value="Cryptochrome/photolyase, N-terminal domain"/>
    <property type="match status" value="1"/>
</dbReference>
<comment type="cofactor">
    <cofactor evidence="1">
        <name>(6R)-5,10-methylene-5,6,7,8-tetrahydrofolate</name>
        <dbReference type="ChEBI" id="CHEBI:15636"/>
    </cofactor>
</comment>
<comment type="cofactor">
    <cofactor evidence="2">
        <name>FAD</name>
        <dbReference type="ChEBI" id="CHEBI:57692"/>
    </cofactor>
</comment>
<dbReference type="InterPro" id="IPR018394">
    <property type="entry name" value="DNA_photolyase_1_CS_C"/>
</dbReference>
<dbReference type="PRINTS" id="PR00147">
    <property type="entry name" value="DNAPHOTLYASE"/>
</dbReference>
<keyword evidence="3 6" id="KW-0285">Flavoprotein</keyword>
<dbReference type="InterPro" id="IPR002081">
    <property type="entry name" value="Cryptochrome/DNA_photolyase_1"/>
</dbReference>
<dbReference type="PROSITE" id="PS00691">
    <property type="entry name" value="DNA_PHOTOLYASES_1_2"/>
    <property type="match status" value="1"/>
</dbReference>
<dbReference type="PANTHER" id="PTHR11455">
    <property type="entry name" value="CRYPTOCHROME"/>
    <property type="match status" value="1"/>
</dbReference>
<evidence type="ECO:0000256" key="2">
    <source>
        <dbReference type="ARBA" id="ARBA00001974"/>
    </source>
</evidence>
<dbReference type="InterPro" id="IPR006050">
    <property type="entry name" value="DNA_photolyase_N"/>
</dbReference>
<dbReference type="InterPro" id="IPR005101">
    <property type="entry name" value="Cryptochr/Photolyase_FAD-bd"/>
</dbReference>